<feature type="region of interest" description="Disordered" evidence="8">
    <location>
        <begin position="300"/>
        <end position="372"/>
    </location>
</feature>
<dbReference type="Proteomes" id="UP000199691">
    <property type="component" value="Unassembled WGS sequence"/>
</dbReference>
<dbReference type="RefSeq" id="WP_090096226.1">
    <property type="nucleotide sequence ID" value="NZ_FNIX01000002.1"/>
</dbReference>
<dbReference type="PROSITE" id="PS00108">
    <property type="entry name" value="PROTEIN_KINASE_ST"/>
    <property type="match status" value="1"/>
</dbReference>
<keyword evidence="6 7" id="KW-0067">ATP-binding</keyword>
<evidence type="ECO:0000256" key="2">
    <source>
        <dbReference type="ARBA" id="ARBA00022527"/>
    </source>
</evidence>
<evidence type="ECO:0000256" key="5">
    <source>
        <dbReference type="ARBA" id="ARBA00022777"/>
    </source>
</evidence>
<dbReference type="OrthoDB" id="9762169at2"/>
<keyword evidence="3" id="KW-0808">Transferase</keyword>
<dbReference type="InterPro" id="IPR000719">
    <property type="entry name" value="Prot_kinase_dom"/>
</dbReference>
<dbReference type="PROSITE" id="PS00107">
    <property type="entry name" value="PROTEIN_KINASE_ATP"/>
    <property type="match status" value="1"/>
</dbReference>
<proteinExistence type="predicted"/>
<evidence type="ECO:0000256" key="1">
    <source>
        <dbReference type="ARBA" id="ARBA00012513"/>
    </source>
</evidence>
<evidence type="ECO:0000259" key="9">
    <source>
        <dbReference type="PROSITE" id="PS50011"/>
    </source>
</evidence>
<gene>
    <name evidence="10" type="ORF">SAMN05421507_102175</name>
</gene>
<sequence>MPDTLLLANRYQVGALLGAGGMAEVRRGRDTVLVRDVAIKLFQPGEDVADAQRIDNEIRTLAGLSHPGLVAVYDADPGGETPYMVLELVEGRTLHARIAEGPMPVEDVRRLGAAVADALAHVHERGIIHRDVKPSNVLLGDEDAPRLADFGLARLADSARLTRADQVVGTAAYLSPEQVRGDAITPAADVYALGLVLLECLTGRREFQGGEVEAAVARLHRSPEVPADLPFDLRRLLMLMTSTTAARRPSARECARVLSAEGPATVAAPLPRRSRGAFVAAAVVLAASVGTGLLLQGGPAVPAESAPPATTEPASTRVHTVQWTPAPAPVAHTEAEVQAPPPAQQQVRAEPGMVKPKPAKAGPGDGKGKKNP</sequence>
<dbReference type="AlphaFoldDB" id="A0A1H0IN21"/>
<evidence type="ECO:0000256" key="7">
    <source>
        <dbReference type="PROSITE-ProRule" id="PRU10141"/>
    </source>
</evidence>
<dbReference type="CDD" id="cd14014">
    <property type="entry name" value="STKc_PknB_like"/>
    <property type="match status" value="1"/>
</dbReference>
<dbReference type="InterPro" id="IPR011009">
    <property type="entry name" value="Kinase-like_dom_sf"/>
</dbReference>
<evidence type="ECO:0000313" key="11">
    <source>
        <dbReference type="Proteomes" id="UP000199691"/>
    </source>
</evidence>
<dbReference type="Gene3D" id="1.10.510.10">
    <property type="entry name" value="Transferase(Phosphotransferase) domain 1"/>
    <property type="match status" value="1"/>
</dbReference>
<dbReference type="PANTHER" id="PTHR43289:SF6">
    <property type="entry name" value="SERINE_THREONINE-PROTEIN KINASE NEKL-3"/>
    <property type="match status" value="1"/>
</dbReference>
<evidence type="ECO:0000313" key="10">
    <source>
        <dbReference type="EMBL" id="SDO32797.1"/>
    </source>
</evidence>
<organism evidence="10 11">
    <name type="scientific">Lentzea jiangxiensis</name>
    <dbReference type="NCBI Taxonomy" id="641025"/>
    <lineage>
        <taxon>Bacteria</taxon>
        <taxon>Bacillati</taxon>
        <taxon>Actinomycetota</taxon>
        <taxon>Actinomycetes</taxon>
        <taxon>Pseudonocardiales</taxon>
        <taxon>Pseudonocardiaceae</taxon>
        <taxon>Lentzea</taxon>
    </lineage>
</organism>
<dbReference type="Pfam" id="PF00069">
    <property type="entry name" value="Pkinase"/>
    <property type="match status" value="1"/>
</dbReference>
<reference evidence="11" key="1">
    <citation type="submission" date="2016-10" db="EMBL/GenBank/DDBJ databases">
        <authorList>
            <person name="Varghese N."/>
            <person name="Submissions S."/>
        </authorList>
    </citation>
    <scope>NUCLEOTIDE SEQUENCE [LARGE SCALE GENOMIC DNA]</scope>
    <source>
        <strain evidence="11">CGMCC 4.6609</strain>
    </source>
</reference>
<dbReference type="GO" id="GO:0004674">
    <property type="term" value="F:protein serine/threonine kinase activity"/>
    <property type="evidence" value="ECO:0007669"/>
    <property type="project" value="UniProtKB-KW"/>
</dbReference>
<feature type="domain" description="Protein kinase" evidence="9">
    <location>
        <begin position="11"/>
        <end position="265"/>
    </location>
</feature>
<protein>
    <recommendedName>
        <fullName evidence="1">non-specific serine/threonine protein kinase</fullName>
        <ecNumber evidence="1">2.7.11.1</ecNumber>
    </recommendedName>
</protein>
<evidence type="ECO:0000256" key="6">
    <source>
        <dbReference type="ARBA" id="ARBA00022840"/>
    </source>
</evidence>
<feature type="compositionally biased region" description="Low complexity" evidence="8">
    <location>
        <begin position="300"/>
        <end position="316"/>
    </location>
</feature>
<dbReference type="Gene3D" id="3.30.200.20">
    <property type="entry name" value="Phosphorylase Kinase, domain 1"/>
    <property type="match status" value="1"/>
</dbReference>
<evidence type="ECO:0000256" key="3">
    <source>
        <dbReference type="ARBA" id="ARBA00022679"/>
    </source>
</evidence>
<dbReference type="SUPFAM" id="SSF56112">
    <property type="entry name" value="Protein kinase-like (PK-like)"/>
    <property type="match status" value="1"/>
</dbReference>
<dbReference type="PANTHER" id="PTHR43289">
    <property type="entry name" value="MITOGEN-ACTIVATED PROTEIN KINASE KINASE KINASE 20-RELATED"/>
    <property type="match status" value="1"/>
</dbReference>
<feature type="compositionally biased region" description="Low complexity" evidence="8">
    <location>
        <begin position="344"/>
        <end position="362"/>
    </location>
</feature>
<accession>A0A1H0IN21</accession>
<dbReference type="EMBL" id="FNIX01000002">
    <property type="protein sequence ID" value="SDO32797.1"/>
    <property type="molecule type" value="Genomic_DNA"/>
</dbReference>
<keyword evidence="2 10" id="KW-0723">Serine/threonine-protein kinase</keyword>
<keyword evidence="5 10" id="KW-0418">Kinase</keyword>
<dbReference type="PROSITE" id="PS50011">
    <property type="entry name" value="PROTEIN_KINASE_DOM"/>
    <property type="match status" value="1"/>
</dbReference>
<dbReference type="STRING" id="641025.SAMN05421507_102175"/>
<evidence type="ECO:0000256" key="4">
    <source>
        <dbReference type="ARBA" id="ARBA00022741"/>
    </source>
</evidence>
<name>A0A1H0IN21_9PSEU</name>
<dbReference type="GO" id="GO:0005524">
    <property type="term" value="F:ATP binding"/>
    <property type="evidence" value="ECO:0007669"/>
    <property type="project" value="UniProtKB-UniRule"/>
</dbReference>
<dbReference type="SMART" id="SM00220">
    <property type="entry name" value="S_TKc"/>
    <property type="match status" value="1"/>
</dbReference>
<keyword evidence="4 7" id="KW-0547">Nucleotide-binding</keyword>
<evidence type="ECO:0000256" key="8">
    <source>
        <dbReference type="SAM" id="MobiDB-lite"/>
    </source>
</evidence>
<dbReference type="InterPro" id="IPR017441">
    <property type="entry name" value="Protein_kinase_ATP_BS"/>
</dbReference>
<dbReference type="EC" id="2.7.11.1" evidence="1"/>
<keyword evidence="11" id="KW-1185">Reference proteome</keyword>
<dbReference type="InterPro" id="IPR008271">
    <property type="entry name" value="Ser/Thr_kinase_AS"/>
</dbReference>
<feature type="binding site" evidence="7">
    <location>
        <position position="40"/>
    </location>
    <ligand>
        <name>ATP</name>
        <dbReference type="ChEBI" id="CHEBI:30616"/>
    </ligand>
</feature>